<dbReference type="PANTHER" id="PTHR23052">
    <property type="entry name" value="AXONEMAL DYNEIN LIGHT CHAIN DOMAIN-CONTAINING PROTEIN 1"/>
    <property type="match status" value="1"/>
</dbReference>
<dbReference type="InterPro" id="IPR052845">
    <property type="entry name" value="Axonemal_dynein_LC_domain"/>
</dbReference>
<accession>A0A504YZ26</accession>
<feature type="compositionally biased region" description="Polar residues" evidence="1">
    <location>
        <begin position="693"/>
        <end position="706"/>
    </location>
</feature>
<name>A0A504YZ26_FASGI</name>
<dbReference type="Proteomes" id="UP000316759">
    <property type="component" value="Unassembled WGS sequence"/>
</dbReference>
<keyword evidence="3" id="KW-1185">Reference proteome</keyword>
<protein>
    <submittedName>
        <fullName evidence="2">Uncharacterized protein</fullName>
    </submittedName>
</protein>
<dbReference type="AlphaFoldDB" id="A0A504YZ26"/>
<dbReference type="PANTHER" id="PTHR23052:SF1">
    <property type="entry name" value="AXONEMAL DYNEIN LIGHT CHAIN DOMAIN-CONTAINING PROTEIN 1"/>
    <property type="match status" value="1"/>
</dbReference>
<dbReference type="EMBL" id="SUNJ01001530">
    <property type="protein sequence ID" value="TPP66683.1"/>
    <property type="molecule type" value="Genomic_DNA"/>
</dbReference>
<evidence type="ECO:0000313" key="2">
    <source>
        <dbReference type="EMBL" id="TPP66683.1"/>
    </source>
</evidence>
<sequence>MAPPSSVWNFPKQRDRFHHLLYPSDAERGFAFLSPNAERFREICQTTTAIRVEPRIFTLIRKESSGTVKISDQKYTVFAKTQKGENAILPRLIPHKFHQVPAEELRQWIQQTFEQNLDHSNPVQIFRKILENKMIENMFYEKFWCPILIKETIDCFEQGKFLSDLRSKYVDLLGAIWRSTENVYMELLSQDLLSQQATLLGDQFSCQIRTSLQSLNEHAVQYRTARSTQDLTKLKCNAQLCYIEAGHKLMNEYRICYEHQRDLLRIQLDSESEKRTNWIRICKLLLCQIFVELQKHPEPAYNSLVNTIISLVTSTEKWVQLATWIIQGLRAQDEKLIGSVKEIIQNIWSGKSWHLIECLNKRDDICTNAFGKICIGLSDLKLIMESNARYPDAGSFLDDLNGSLSEPFEIISGCQDLFDGENFIQLDEHLKELNKIHSNWSELANELSLFHIEEKSLHRIDENSTNRINQRIHRILRSAGVRLQGENGIGLAVNKLKNGMEIWVQKGKQAVDYKNILVKNKQLDLTNQPSQSPMSEDGVILEQVFRVLEFDLEPLRVHIDTWFALSQSALKNVCSTEKYSIPTGLPKITSDHEQSGFGSADLLKDVQQIGAADLRTITDGTLQNEGIESPSLEEKKSGQEEWSSCHTHLLLWLTHMEKSIEATCARRLDEVKMVEEKILDQLVRIIPPSVNNQSKTKSINTTNDPSKSNDEPSVGLCSVITDRLMRMSKSLWTKLAHDGIEGYKSEALSQQRASCFQSLARVIEVCGQIFGPNSGVDQGHLTKQIMNLKVSKNLAQLVINRRGFRDKSTVLRYLHNADQTVRESSVMNPSDEGPFIIRSVAQGIDLPSNIPQTSMAYAGIHELELLRADQDDDETTASNAEKAALLEEEALYMELERTKSLREQIETKRTMLNNVKLLKNEAAIALVEDSAVFSKS</sequence>
<reference evidence="2 3" key="1">
    <citation type="submission" date="2019-04" db="EMBL/GenBank/DDBJ databases">
        <title>Annotation for the trematode Fasciola gigantica.</title>
        <authorList>
            <person name="Choi Y.-J."/>
        </authorList>
    </citation>
    <scope>NUCLEOTIDE SEQUENCE [LARGE SCALE GENOMIC DNA]</scope>
    <source>
        <strain evidence="2">Uganda_cow_1</strain>
    </source>
</reference>
<evidence type="ECO:0000313" key="3">
    <source>
        <dbReference type="Proteomes" id="UP000316759"/>
    </source>
</evidence>
<comment type="caution">
    <text evidence="2">The sequence shown here is derived from an EMBL/GenBank/DDBJ whole genome shotgun (WGS) entry which is preliminary data.</text>
</comment>
<proteinExistence type="predicted"/>
<evidence type="ECO:0000256" key="1">
    <source>
        <dbReference type="SAM" id="MobiDB-lite"/>
    </source>
</evidence>
<feature type="region of interest" description="Disordered" evidence="1">
    <location>
        <begin position="693"/>
        <end position="712"/>
    </location>
</feature>
<organism evidence="2 3">
    <name type="scientific">Fasciola gigantica</name>
    <name type="common">Giant liver fluke</name>
    <dbReference type="NCBI Taxonomy" id="46835"/>
    <lineage>
        <taxon>Eukaryota</taxon>
        <taxon>Metazoa</taxon>
        <taxon>Spiralia</taxon>
        <taxon>Lophotrochozoa</taxon>
        <taxon>Platyhelminthes</taxon>
        <taxon>Trematoda</taxon>
        <taxon>Digenea</taxon>
        <taxon>Plagiorchiida</taxon>
        <taxon>Echinostomata</taxon>
        <taxon>Echinostomatoidea</taxon>
        <taxon>Fasciolidae</taxon>
        <taxon>Fasciola</taxon>
    </lineage>
</organism>
<gene>
    <name evidence="2" type="ORF">FGIG_04101</name>
</gene>
<dbReference type="OrthoDB" id="6255955at2759"/>